<proteinExistence type="predicted"/>
<reference evidence="4 5" key="1">
    <citation type="submission" date="2018-08" db="EMBL/GenBank/DDBJ databases">
        <title>A genome reference for cultivated species of the human gut microbiota.</title>
        <authorList>
            <person name="Zou Y."/>
            <person name="Xue W."/>
            <person name="Luo G."/>
        </authorList>
    </citation>
    <scope>NUCLEOTIDE SEQUENCE [LARGE SCALE GENOMIC DNA]</scope>
    <source>
        <strain evidence="3 5">AM18-14LB</strain>
        <strain evidence="2 4">AM50-4</strain>
    </source>
</reference>
<reference evidence="1 6" key="2">
    <citation type="submission" date="2019-06" db="EMBL/GenBank/DDBJ databases">
        <title>Complete genome sequence of Bacteroides uniformis NBRC 113350.</title>
        <authorList>
            <person name="Miura T."/>
            <person name="Furukawa M."/>
            <person name="Shimamura M."/>
            <person name="Ohyama Y."/>
            <person name="Yamazoe A."/>
            <person name="Kawasaki H."/>
        </authorList>
    </citation>
    <scope>NUCLEOTIDE SEQUENCE [LARGE SCALE GENOMIC DNA]</scope>
    <source>
        <strain evidence="1 6">NBRC 113350</strain>
    </source>
</reference>
<protein>
    <submittedName>
        <fullName evidence="3">Uncharacterized protein</fullName>
    </submittedName>
</protein>
<evidence type="ECO:0000313" key="4">
    <source>
        <dbReference type="Proteomes" id="UP000283684"/>
    </source>
</evidence>
<dbReference type="AlphaFoldDB" id="A0A414WHD7"/>
<evidence type="ECO:0000313" key="3">
    <source>
        <dbReference type="EMBL" id="RHH33693.1"/>
    </source>
</evidence>
<dbReference type="KEGG" id="bun:Bun01g_22390"/>
<evidence type="ECO:0000313" key="2">
    <source>
        <dbReference type="EMBL" id="RGZ44243.1"/>
    </source>
</evidence>
<dbReference type="EMBL" id="QSEE01000028">
    <property type="protein sequence ID" value="RGZ44243.1"/>
    <property type="molecule type" value="Genomic_DNA"/>
</dbReference>
<dbReference type="Proteomes" id="UP000283766">
    <property type="component" value="Unassembled WGS sequence"/>
</dbReference>
<evidence type="ECO:0000313" key="5">
    <source>
        <dbReference type="Proteomes" id="UP000283766"/>
    </source>
</evidence>
<dbReference type="RefSeq" id="WP_117959330.1">
    <property type="nucleotide sequence ID" value="NZ_AP019724.1"/>
</dbReference>
<gene>
    <name evidence="1" type="ORF">Bun01g_22390</name>
    <name evidence="3" type="ORF">DW216_05995</name>
    <name evidence="2" type="ORF">DW988_19230</name>
</gene>
<dbReference type="EMBL" id="AP019724">
    <property type="protein sequence ID" value="BBK87869.1"/>
    <property type="molecule type" value="Genomic_DNA"/>
</dbReference>
<dbReference type="Proteomes" id="UP000320533">
    <property type="component" value="Chromosome"/>
</dbReference>
<dbReference type="EMBL" id="QRJL01000002">
    <property type="protein sequence ID" value="RHH33693.1"/>
    <property type="molecule type" value="Genomic_DNA"/>
</dbReference>
<accession>A0A414WHD7</accession>
<dbReference type="Proteomes" id="UP000283684">
    <property type="component" value="Unassembled WGS sequence"/>
</dbReference>
<name>A0A414WHD7_BACUN</name>
<evidence type="ECO:0000313" key="6">
    <source>
        <dbReference type="Proteomes" id="UP000320533"/>
    </source>
</evidence>
<sequence>MNKVLKCKKCGKEIQGGFYNTPIGAYCCGCWERTPQPVKDRAFLEAMEKLANDGKIIYNAFTE</sequence>
<evidence type="ECO:0000313" key="1">
    <source>
        <dbReference type="EMBL" id="BBK87869.1"/>
    </source>
</evidence>
<organism evidence="3 5">
    <name type="scientific">Bacteroides uniformis</name>
    <dbReference type="NCBI Taxonomy" id="820"/>
    <lineage>
        <taxon>Bacteria</taxon>
        <taxon>Pseudomonadati</taxon>
        <taxon>Bacteroidota</taxon>
        <taxon>Bacteroidia</taxon>
        <taxon>Bacteroidales</taxon>
        <taxon>Bacteroidaceae</taxon>
        <taxon>Bacteroides</taxon>
    </lineage>
</organism>